<dbReference type="EMBL" id="CP007136">
    <property type="protein sequence ID" value="AHY72449.1"/>
    <property type="molecule type" value="Genomic_DNA"/>
</dbReference>
<dbReference type="AlphaFoldDB" id="A0ABC7ZXL3"/>
<sequence length="47" mass="5066">MGEMNDVYCLGSPSLASHALSGFPVTMAGAVFTFDINNVQRNAWFTP</sequence>
<gene>
    <name evidence="1" type="ORF">ECRM12581_19595</name>
</gene>
<protein>
    <submittedName>
        <fullName evidence="1">Uncharacterized protein</fullName>
    </submittedName>
</protein>
<accession>A0ABC7ZXL3</accession>
<evidence type="ECO:0000313" key="1">
    <source>
        <dbReference type="EMBL" id="AHY72449.1"/>
    </source>
</evidence>
<name>A0ABC7ZXL3_ECOLR</name>
<dbReference type="Proteomes" id="UP000025231">
    <property type="component" value="Chromosome"/>
</dbReference>
<proteinExistence type="predicted"/>
<organism evidence="1 2">
    <name type="scientific">Escherichia coli O145:H28 (strain RM12581)</name>
    <dbReference type="NCBI Taxonomy" id="1248823"/>
    <lineage>
        <taxon>Bacteria</taxon>
        <taxon>Pseudomonadati</taxon>
        <taxon>Pseudomonadota</taxon>
        <taxon>Gammaproteobacteria</taxon>
        <taxon>Enterobacterales</taxon>
        <taxon>Enterobacteriaceae</taxon>
        <taxon>Escherichia</taxon>
    </lineage>
</organism>
<evidence type="ECO:0000313" key="2">
    <source>
        <dbReference type="Proteomes" id="UP000025231"/>
    </source>
</evidence>
<reference evidence="1 2" key="1">
    <citation type="journal article" date="2014" name="Genome Announc.">
        <title>Complete Genome Sequences of Two Escherichia coli O145:H28 Outbreak Strains of Food Origin.</title>
        <authorList>
            <person name="Cooper K.K."/>
            <person name="Mandrell R.E."/>
            <person name="Louie J.W."/>
            <person name="Korlach J."/>
            <person name="Clark T.A."/>
            <person name="Parker C.T."/>
            <person name="Huynh S."/>
            <person name="Chain P.S."/>
            <person name="Ahmed S."/>
            <person name="Carter M.Q."/>
        </authorList>
    </citation>
    <scope>NUCLEOTIDE SEQUENCE [LARGE SCALE GENOMIC DNA]</scope>
    <source>
        <strain evidence="1 2">RM12581</strain>
    </source>
</reference>